<comment type="caution">
    <text evidence="2">The sequence shown here is derived from an EMBL/GenBank/DDBJ whole genome shotgun (WGS) entry which is preliminary data.</text>
</comment>
<sequence length="246" mass="26335">MLAATHTRCGKHRRPGENLAVLRLAAEEATRDGELTPRRRGMLRHVVEAMLARRAGPGRRNTRRCAGGRPSRQPCRPTTSWPGSWWGASRCSTPAPASGMVIEQAQILTTHNLATLVHAVGVTPAEGWAVAARRTFAVVVRLAGRIGGPRPLSTIKDVAYAWRHLVFCLSQPGAGDPGPLIDRCRTELAAAPDRVRAGLEPAVVALIHVARGGRFTGEHTPAGGRRLLGWTGAHWLGGPADGAVRR</sequence>
<reference evidence="2" key="1">
    <citation type="submission" date="2021-01" db="EMBL/GenBank/DDBJ databases">
        <title>Whole genome shotgun sequence of Actinoplanes nipponensis NBRC 14063.</title>
        <authorList>
            <person name="Komaki H."/>
            <person name="Tamura T."/>
        </authorList>
    </citation>
    <scope>NUCLEOTIDE SEQUENCE</scope>
    <source>
        <strain evidence="2">NBRC 14063</strain>
    </source>
</reference>
<name>A0A919MSV5_9ACTN</name>
<proteinExistence type="predicted"/>
<feature type="region of interest" description="Disordered" evidence="1">
    <location>
        <begin position="56"/>
        <end position="81"/>
    </location>
</feature>
<evidence type="ECO:0000256" key="1">
    <source>
        <dbReference type="SAM" id="MobiDB-lite"/>
    </source>
</evidence>
<evidence type="ECO:0000313" key="3">
    <source>
        <dbReference type="Proteomes" id="UP000647172"/>
    </source>
</evidence>
<evidence type="ECO:0000313" key="2">
    <source>
        <dbReference type="EMBL" id="GIE48455.1"/>
    </source>
</evidence>
<dbReference type="EMBL" id="BOMQ01000025">
    <property type="protein sequence ID" value="GIE48455.1"/>
    <property type="molecule type" value="Genomic_DNA"/>
</dbReference>
<gene>
    <name evidence="2" type="ORF">Ani05nite_19890</name>
</gene>
<organism evidence="2 3">
    <name type="scientific">Actinoplanes nipponensis</name>
    <dbReference type="NCBI Taxonomy" id="135950"/>
    <lineage>
        <taxon>Bacteria</taxon>
        <taxon>Bacillati</taxon>
        <taxon>Actinomycetota</taxon>
        <taxon>Actinomycetes</taxon>
        <taxon>Micromonosporales</taxon>
        <taxon>Micromonosporaceae</taxon>
        <taxon>Actinoplanes</taxon>
    </lineage>
</organism>
<dbReference type="RefSeq" id="WP_203767034.1">
    <property type="nucleotide sequence ID" value="NZ_BAAAYJ010000096.1"/>
</dbReference>
<dbReference type="Proteomes" id="UP000647172">
    <property type="component" value="Unassembled WGS sequence"/>
</dbReference>
<protein>
    <submittedName>
        <fullName evidence="2">Uncharacterized protein</fullName>
    </submittedName>
</protein>
<dbReference type="AlphaFoldDB" id="A0A919MSV5"/>
<keyword evidence="3" id="KW-1185">Reference proteome</keyword>
<accession>A0A919MSV5</accession>